<keyword evidence="3 7" id="KW-0812">Transmembrane</keyword>
<feature type="transmembrane region" description="Helical" evidence="7">
    <location>
        <begin position="120"/>
        <end position="140"/>
    </location>
</feature>
<keyword evidence="5 7" id="KW-0472">Membrane</keyword>
<keyword evidence="9" id="KW-1185">Reference proteome</keyword>
<feature type="region of interest" description="Disordered" evidence="6">
    <location>
        <begin position="308"/>
        <end position="384"/>
    </location>
</feature>
<feature type="compositionally biased region" description="Acidic residues" evidence="6">
    <location>
        <begin position="357"/>
        <end position="366"/>
    </location>
</feature>
<evidence type="ECO:0000256" key="1">
    <source>
        <dbReference type="ARBA" id="ARBA00004651"/>
    </source>
</evidence>
<dbReference type="Pfam" id="PF03631">
    <property type="entry name" value="Virul_fac_BrkB"/>
    <property type="match status" value="1"/>
</dbReference>
<dbReference type="Proteomes" id="UP001596189">
    <property type="component" value="Unassembled WGS sequence"/>
</dbReference>
<evidence type="ECO:0000313" key="9">
    <source>
        <dbReference type="Proteomes" id="UP001596189"/>
    </source>
</evidence>
<evidence type="ECO:0000256" key="4">
    <source>
        <dbReference type="ARBA" id="ARBA00022989"/>
    </source>
</evidence>
<dbReference type="EMBL" id="JBHSRD010000002">
    <property type="protein sequence ID" value="MFC6005756.1"/>
    <property type="molecule type" value="Genomic_DNA"/>
</dbReference>
<gene>
    <name evidence="8" type="ORF">ACFQDO_01310</name>
</gene>
<evidence type="ECO:0000313" key="8">
    <source>
        <dbReference type="EMBL" id="MFC6005756.1"/>
    </source>
</evidence>
<dbReference type="PANTHER" id="PTHR30213:SF0">
    <property type="entry name" value="UPF0761 MEMBRANE PROTEIN YIHY"/>
    <property type="match status" value="1"/>
</dbReference>
<proteinExistence type="predicted"/>
<feature type="transmembrane region" description="Helical" evidence="7">
    <location>
        <begin position="50"/>
        <end position="72"/>
    </location>
</feature>
<protein>
    <submittedName>
        <fullName evidence="8">YihY/virulence factor BrkB family protein</fullName>
    </submittedName>
</protein>
<feature type="transmembrane region" description="Helical" evidence="7">
    <location>
        <begin position="160"/>
        <end position="181"/>
    </location>
</feature>
<keyword evidence="2" id="KW-1003">Cell membrane</keyword>
<keyword evidence="4 7" id="KW-1133">Transmembrane helix</keyword>
<evidence type="ECO:0000256" key="7">
    <source>
        <dbReference type="SAM" id="Phobius"/>
    </source>
</evidence>
<dbReference type="PANTHER" id="PTHR30213">
    <property type="entry name" value="INNER MEMBRANE PROTEIN YHJD"/>
    <property type="match status" value="1"/>
</dbReference>
<evidence type="ECO:0000256" key="2">
    <source>
        <dbReference type="ARBA" id="ARBA00022475"/>
    </source>
</evidence>
<name>A0ABW1J8Z5_9ACTN</name>
<comment type="caution">
    <text evidence="8">The sequence shown here is derived from an EMBL/GenBank/DDBJ whole genome shotgun (WGS) entry which is preliminary data.</text>
</comment>
<dbReference type="RefSeq" id="WP_345716633.1">
    <property type="nucleotide sequence ID" value="NZ_BAABFP010000005.1"/>
</dbReference>
<accession>A0ABW1J8Z5</accession>
<feature type="transmembrane region" description="Helical" evidence="7">
    <location>
        <begin position="232"/>
        <end position="250"/>
    </location>
</feature>
<feature type="compositionally biased region" description="Polar residues" evidence="6">
    <location>
        <begin position="375"/>
        <end position="384"/>
    </location>
</feature>
<feature type="transmembrane region" description="Helical" evidence="7">
    <location>
        <begin position="201"/>
        <end position="220"/>
    </location>
</feature>
<evidence type="ECO:0000256" key="6">
    <source>
        <dbReference type="SAM" id="MobiDB-lite"/>
    </source>
</evidence>
<dbReference type="InterPro" id="IPR017039">
    <property type="entry name" value="Virul_fac_BrkB"/>
</dbReference>
<evidence type="ECO:0000256" key="5">
    <source>
        <dbReference type="ARBA" id="ARBA00023136"/>
    </source>
</evidence>
<reference evidence="9" key="1">
    <citation type="journal article" date="2019" name="Int. J. Syst. Evol. Microbiol.">
        <title>The Global Catalogue of Microorganisms (GCM) 10K type strain sequencing project: providing services to taxonomists for standard genome sequencing and annotation.</title>
        <authorList>
            <consortium name="The Broad Institute Genomics Platform"/>
            <consortium name="The Broad Institute Genome Sequencing Center for Infectious Disease"/>
            <person name="Wu L."/>
            <person name="Ma J."/>
        </authorList>
    </citation>
    <scope>NUCLEOTIDE SEQUENCE [LARGE SCALE GENOMIC DNA]</scope>
    <source>
        <strain evidence="9">KACC 14249</strain>
    </source>
</reference>
<comment type="subcellular location">
    <subcellularLocation>
        <location evidence="1">Cell membrane</location>
        <topology evidence="1">Multi-pass membrane protein</topology>
    </subcellularLocation>
</comment>
<feature type="transmembrane region" description="Helical" evidence="7">
    <location>
        <begin position="262"/>
        <end position="289"/>
    </location>
</feature>
<sequence length="384" mass="41045">MSSASSIAAGVRSRVGAVRRSPAALGLWSLTRETVSVCMRYRVTGLAAEAGFFALLSLPPLILGLLGGVGYLGNALGPDTVTQVSDQMETYAQRIFTAQTVSSQITPTIEDVLNRGRLDIISIAFALSLWSGSRVLNVFIDTISIMYGQGGRRGIIRTRALSFSLYTGAVLIGAILLPLVLLGPSLLSEMLPPNVDFLLKLYWPVMTLATVASIATLYHLATPHRTSWRRDVPGAVLALVIWVGASIMVRKVIGASVGGTSIYGPLAATIIVLIWLYFLAIAVLIGAALNAASRELWPIKGESKSPLAKLERRRHPLTPIREPDDAMPGTHGLMDLSREDLADHIQATDPPGPPGPIEDDEDDGQADDGHRDADNQVTRPGQSA</sequence>
<organism evidence="8 9">
    <name type="scientific">Angustibacter luteus</name>
    <dbReference type="NCBI Taxonomy" id="658456"/>
    <lineage>
        <taxon>Bacteria</taxon>
        <taxon>Bacillati</taxon>
        <taxon>Actinomycetota</taxon>
        <taxon>Actinomycetes</taxon>
        <taxon>Kineosporiales</taxon>
        <taxon>Kineosporiaceae</taxon>
    </lineage>
</organism>
<evidence type="ECO:0000256" key="3">
    <source>
        <dbReference type="ARBA" id="ARBA00022692"/>
    </source>
</evidence>